<dbReference type="Pfam" id="PF04375">
    <property type="entry name" value="HemX"/>
    <property type="match status" value="1"/>
</dbReference>
<dbReference type="Proteomes" id="UP000253998">
    <property type="component" value="Unassembled WGS sequence"/>
</dbReference>
<keyword evidence="2" id="KW-1133">Transmembrane helix</keyword>
<feature type="compositionally biased region" description="Basic and acidic residues" evidence="1">
    <location>
        <begin position="11"/>
        <end position="21"/>
    </location>
</feature>
<dbReference type="InterPro" id="IPR007470">
    <property type="entry name" value="HemX"/>
</dbReference>
<protein>
    <submittedName>
        <fullName evidence="3">HemX protein</fullName>
    </submittedName>
</protein>
<reference evidence="3 4" key="1">
    <citation type="submission" date="2018-05" db="EMBL/GenBank/DDBJ databases">
        <title>Draft Genome Sequences for a Diverse set of 7 Haemophilus Species.</title>
        <authorList>
            <person name="Nichols M."/>
            <person name="Topaz N."/>
            <person name="Wang X."/>
            <person name="Wang X."/>
            <person name="Boxrud D."/>
        </authorList>
    </citation>
    <scope>NUCLEOTIDE SEQUENCE [LARGE SCALE GENOMIC DNA]</scope>
    <source>
        <strain evidence="3 4">C2001002503</strain>
    </source>
</reference>
<keyword evidence="2" id="KW-0812">Transmembrane</keyword>
<name>A0A8B2U159_9PAST</name>
<gene>
    <name evidence="3" type="ORF">DPV83_08260</name>
</gene>
<feature type="region of interest" description="Disordered" evidence="1">
    <location>
        <begin position="1"/>
        <end position="24"/>
    </location>
</feature>
<feature type="compositionally biased region" description="Polar residues" evidence="1">
    <location>
        <begin position="57"/>
        <end position="74"/>
    </location>
</feature>
<feature type="transmembrane region" description="Helical" evidence="2">
    <location>
        <begin position="93"/>
        <end position="113"/>
    </location>
</feature>
<accession>A0A8B2U159</accession>
<keyword evidence="2" id="KW-0472">Membrane</keyword>
<comment type="caution">
    <text evidence="3">The sequence shown here is derived from an EMBL/GenBank/DDBJ whole genome shotgun (WGS) entry which is preliminary data.</text>
</comment>
<evidence type="ECO:0000313" key="4">
    <source>
        <dbReference type="Proteomes" id="UP000253998"/>
    </source>
</evidence>
<evidence type="ECO:0000256" key="2">
    <source>
        <dbReference type="SAM" id="Phobius"/>
    </source>
</evidence>
<feature type="region of interest" description="Disordered" evidence="1">
    <location>
        <begin position="49"/>
        <end position="75"/>
    </location>
</feature>
<evidence type="ECO:0000313" key="3">
    <source>
        <dbReference type="EMBL" id="RDE70178.1"/>
    </source>
</evidence>
<organism evidence="3 4">
    <name type="scientific">Aggregatibacter segnis</name>
    <dbReference type="NCBI Taxonomy" id="739"/>
    <lineage>
        <taxon>Bacteria</taxon>
        <taxon>Pseudomonadati</taxon>
        <taxon>Pseudomonadota</taxon>
        <taxon>Gammaproteobacteria</taxon>
        <taxon>Pasteurellales</taxon>
        <taxon>Pasteurellaceae</taxon>
        <taxon>Aggregatibacter</taxon>
    </lineage>
</organism>
<evidence type="ECO:0000256" key="1">
    <source>
        <dbReference type="SAM" id="MobiDB-lite"/>
    </source>
</evidence>
<dbReference type="RefSeq" id="WP_111296716.1">
    <property type="nucleotide sequence ID" value="NZ_CAUTCU010000023.1"/>
</dbReference>
<sequence length="476" mass="52356">MANKKSHPSKRNAEVEQKIDVSEDLDLATQDEALTEQIEAPIEDKVNTMQQEHNEKTISSAQQSAAAETVANASTTKETPVKETVVVKKGGSALGLLAILIALGLGGAGYYFGQLQVEEIQQKLTALSGKVQQSVPAVIAEGQNFEAERAQLQQLIVFSQAASEQIGALHQEVAVKEQSLSALKQEVQRLANQAKAEQPNDWLLTEADFLLNNALRKLVLDNDVDTSIALLKVADETLSKVALPEVTSVRNAIHADLKNLLSLNNVDQNAIMQDLSELANNVDELTVLNVNFDEDPNNDKLTDSLDDWKENAEKSAVSFLNHFIRVTPKKANDKALLAPNQDIYLRENIRLRLQIAILSVPRQQDDLYKQSLQTVASWIRTYFDTNTDVAQNFLKNLDELAEQSIYVDVPTQLSGLNALDKLLNKPTQEVQKITLSVDKELETHGNSGTEPTGKENEAATAPANETKPEVNQGQQQ</sequence>
<dbReference type="EMBL" id="QEPM01000006">
    <property type="protein sequence ID" value="RDE70178.1"/>
    <property type="molecule type" value="Genomic_DNA"/>
</dbReference>
<dbReference type="PANTHER" id="PTHR38043">
    <property type="entry name" value="PROTEIN HEMX"/>
    <property type="match status" value="1"/>
</dbReference>
<feature type="compositionally biased region" description="Basic residues" evidence="1">
    <location>
        <begin position="1"/>
        <end position="10"/>
    </location>
</feature>
<proteinExistence type="predicted"/>
<dbReference type="PANTHER" id="PTHR38043:SF1">
    <property type="entry name" value="PROTEIN HEMX"/>
    <property type="match status" value="1"/>
</dbReference>
<feature type="region of interest" description="Disordered" evidence="1">
    <location>
        <begin position="436"/>
        <end position="476"/>
    </location>
</feature>
<dbReference type="AlphaFoldDB" id="A0A8B2U159"/>